<dbReference type="VEuPathDB" id="TrichDB:TRFO_06766"/>
<dbReference type="AlphaFoldDB" id="A0A1J4JVD5"/>
<dbReference type="SUPFAM" id="SSF47473">
    <property type="entry name" value="EF-hand"/>
    <property type="match status" value="4"/>
</dbReference>
<dbReference type="RefSeq" id="XP_068356255.1">
    <property type="nucleotide sequence ID" value="XM_068493289.1"/>
</dbReference>
<evidence type="ECO:0000313" key="2">
    <source>
        <dbReference type="Proteomes" id="UP000179807"/>
    </source>
</evidence>
<dbReference type="Gene3D" id="1.10.238.10">
    <property type="entry name" value="EF-hand"/>
    <property type="match status" value="1"/>
</dbReference>
<dbReference type="InterPro" id="IPR011992">
    <property type="entry name" value="EF-hand-dom_pair"/>
</dbReference>
<gene>
    <name evidence="1" type="ORF">TRFO_06766</name>
</gene>
<dbReference type="GeneID" id="94827993"/>
<comment type="caution">
    <text evidence="1">The sequence shown here is derived from an EMBL/GenBank/DDBJ whole genome shotgun (WGS) entry which is preliminary data.</text>
</comment>
<sequence length="795" mass="92087">MFKNFEYCPFSKAPKTTKSSMSVASSVFPEIRSQSRKKGFTLQDIIEDLDDKGNKTLSTIKFRRLFNLLGIWLDENKAEKLISEYRIQDSNLVDCNRFLDDYEHPQENSRVVTDEQLREFGKSLIIRNTTIAECIRPYDRFHSGHVNLDSFFASFGYTPINRLIAQQYSHPPTNDVYYLDLANDVEKILKEKPLRETTLNLTMSKLPPYFKDIAKTIRLNQVDPYQMLSQHDKLKKSTILPCHFMADASRLGLRLNERQLNEITEAFSENNRFDYVSFCDAIKAENEIELKEIQTQRETIDVVPPEPPVDINELLKRIEGDIKIRHSLIGDRLEHFDQFHTGVLLDRQFFKILENERFVLTDPEKLALIDEFADGQGNMNYKAFIMAVVPPQQSIAPVTNSIIERLKEHLAEHKLCLRPLFEKLDASKLGYISFNQLLSIFRNIQFDIDIKERRALRAETTDRVSMEEFCTLVDPILEPATKPVEEEEEPEPEIPEKNVMDALARMASIIEYENIDLAQEFQRFDNSRQIKPSQFKAALIQLPDRLPDSDIDLFAEIYLDKKSRLIDTPRFIKDINTYGNDQLKLSPDLSVTTTTKFVEPNSDTKSILRRLKVILTKKNLQSTALFRPYDPGNIGYVSHDRVHSIFSYIGFQIAPNDLKQLETAFQSSRMPDQFNYKRMLVTLEELEIQSSDFSTVPVIHSNSNFGEYALVNLTNTLHSKLQARRKSTNCVFYGCPDAPIPVSEFRERISNYGLIITQADAQLLIRSYRANMNGDIDWKRFCEDVDTIRTVQPPR</sequence>
<dbReference type="EMBL" id="MLAK01000838">
    <property type="protein sequence ID" value="OHT03119.1"/>
    <property type="molecule type" value="Genomic_DNA"/>
</dbReference>
<dbReference type="Proteomes" id="UP000179807">
    <property type="component" value="Unassembled WGS sequence"/>
</dbReference>
<keyword evidence="2" id="KW-1185">Reference proteome</keyword>
<dbReference type="OrthoDB" id="187808at2759"/>
<protein>
    <submittedName>
        <fullName evidence="1">EF hand family protein</fullName>
    </submittedName>
</protein>
<evidence type="ECO:0000313" key="1">
    <source>
        <dbReference type="EMBL" id="OHT03119.1"/>
    </source>
</evidence>
<dbReference type="PANTHER" id="PTHR20875:SF0">
    <property type="entry name" value="GH12158P"/>
    <property type="match status" value="1"/>
</dbReference>
<dbReference type="InterPro" id="IPR052603">
    <property type="entry name" value="EFCB6"/>
</dbReference>
<dbReference type="PANTHER" id="PTHR20875">
    <property type="entry name" value="EF-HAND CALCIUM-BINDING DOMAIN-CONTAINING PROTEIN 6-RELATED"/>
    <property type="match status" value="1"/>
</dbReference>
<reference evidence="1" key="1">
    <citation type="submission" date="2016-10" db="EMBL/GenBank/DDBJ databases">
        <authorList>
            <person name="Benchimol M."/>
            <person name="Almeida L.G."/>
            <person name="Vasconcelos A.T."/>
            <person name="Perreira-Neves A."/>
            <person name="Rosa I.A."/>
            <person name="Tasca T."/>
            <person name="Bogo M.R."/>
            <person name="de Souza W."/>
        </authorList>
    </citation>
    <scope>NUCLEOTIDE SEQUENCE [LARGE SCALE GENOMIC DNA]</scope>
    <source>
        <strain evidence="1">K</strain>
    </source>
</reference>
<organism evidence="1 2">
    <name type="scientific">Tritrichomonas foetus</name>
    <dbReference type="NCBI Taxonomy" id="1144522"/>
    <lineage>
        <taxon>Eukaryota</taxon>
        <taxon>Metamonada</taxon>
        <taxon>Parabasalia</taxon>
        <taxon>Tritrichomonadida</taxon>
        <taxon>Tritrichomonadidae</taxon>
        <taxon>Tritrichomonas</taxon>
    </lineage>
</organism>
<accession>A0A1J4JVD5</accession>
<proteinExistence type="predicted"/>
<name>A0A1J4JVD5_9EUKA</name>